<name>A0A1W2A1Q3_9BACT</name>
<evidence type="ECO:0000313" key="3">
    <source>
        <dbReference type="Proteomes" id="UP000192418"/>
    </source>
</evidence>
<dbReference type="OrthoDB" id="5630294at2"/>
<keyword evidence="3" id="KW-1185">Reference proteome</keyword>
<dbReference type="Proteomes" id="UP000192418">
    <property type="component" value="Unassembled WGS sequence"/>
</dbReference>
<gene>
    <name evidence="2" type="ORF">SAMN02746065_10426</name>
</gene>
<feature type="compositionally biased region" description="Polar residues" evidence="1">
    <location>
        <begin position="534"/>
        <end position="545"/>
    </location>
</feature>
<evidence type="ECO:0000256" key="1">
    <source>
        <dbReference type="SAM" id="MobiDB-lite"/>
    </source>
</evidence>
<accession>A0A1W2A1Q3</accession>
<evidence type="ECO:0000313" key="2">
    <source>
        <dbReference type="EMBL" id="SMC54570.1"/>
    </source>
</evidence>
<proteinExistence type="predicted"/>
<dbReference type="EMBL" id="FWXY01000004">
    <property type="protein sequence ID" value="SMC54570.1"/>
    <property type="molecule type" value="Genomic_DNA"/>
</dbReference>
<dbReference type="RefSeq" id="WP_139795710.1">
    <property type="nucleotide sequence ID" value="NZ_FWXY01000004.1"/>
</dbReference>
<organism evidence="2 3">
    <name type="scientific">Desulfocicer vacuolatum DSM 3385</name>
    <dbReference type="NCBI Taxonomy" id="1121400"/>
    <lineage>
        <taxon>Bacteria</taxon>
        <taxon>Pseudomonadati</taxon>
        <taxon>Thermodesulfobacteriota</taxon>
        <taxon>Desulfobacteria</taxon>
        <taxon>Desulfobacterales</taxon>
        <taxon>Desulfobacteraceae</taxon>
        <taxon>Desulfocicer</taxon>
    </lineage>
</organism>
<dbReference type="STRING" id="1121400.SAMN02746065_10426"/>
<reference evidence="2 3" key="1">
    <citation type="submission" date="2017-04" db="EMBL/GenBank/DDBJ databases">
        <authorList>
            <person name="Afonso C.L."/>
            <person name="Miller P.J."/>
            <person name="Scott M.A."/>
            <person name="Spackman E."/>
            <person name="Goraichik I."/>
            <person name="Dimitrov K.M."/>
            <person name="Suarez D.L."/>
            <person name="Swayne D.E."/>
        </authorList>
    </citation>
    <scope>NUCLEOTIDE SEQUENCE [LARGE SCALE GENOMIC DNA]</scope>
    <source>
        <strain evidence="2 3">DSM 3385</strain>
    </source>
</reference>
<sequence length="1953" mass="220784">MSHTQEAYSQHVSRNFKGTKVKMSAALGGYLKKQIIYLLGAIAVLWSSPVHIQAHVDQMQLDLLTHYELPLRWDNIENQSQLLAGPDPEYSMEYGMHIIPLEPGESVKVKIPENSTLRIVSPDGCTPLDPLKISISNGTGLHAFQKIPMTPDRLAGLVVPPTDDPAMCRISLPLQEKTCITMALFTLRQEPLSSLAPHRTRLCLNGDPVTVSQNKVPGTQRFWQVGTNVPRQLTLEGPVRIAIETRLLYPAPEQSRGLGYFVNVAMDDTPFATLNFETPPETSKQIFMDGTPLVCGRMQRAFLTVPRGKHTLTLHSRAGLIARVLKQDNPDYLFSHLNAPISYEQTRDKLIRAAASIPTGDKGVTDKPTLSEIEITAQKTVRDNARPQGGLSGAFSMDEQAKKRPDAPGVQKAAKKLYAAHTFFRDLLPFNKPDRDDQQSFRFILPRLKRRHDHHMTVARQHEARLLSLIQESSFVKIPSNDKHPLVYRLPTRNAPSTLRIIIAPRNVSQTFFIKFNNTQSSSKDPVSGKNRVNDSQETPPHIQGQQTMIFTVAPCYEAASQDFRISPAEAGLALQRLRESPLNHLQNHEFIRQNVKNAASKISTIFPSLLSSEPDQNNVFPWPLYPETLIKPAFIELPLPVNVDRFTLWGENTTAMAAVQYRDSLPHRMGESEYLQALKTVGSSQDLFTDFVAFLSSDPGKKDKPDPSMEMIKTDLNHHWTPLVRLIRANDALFRGGQGGLFPDPGSNRISRARITAITEKANALEAEDQPLQALEKWSALFANSTGKIRARAGFKMVDQLILLGESYLAETFLRQLFLKSPPKVSHEAFQRLVTFYRNGKSPKKHLPLYAANAMQYPTADNFKILAEQLFEDGHFFHAMMLATVIPCPVKPTDLLLKTAGRLGWFKVYMETMKEISLPRKMAWWQAQMLLYQGQYRNACEALENAGDKGKAVKKAVIKGMAIKASLFSKDKEKRIQGILDWESWSNNLPGDYAWQNAGDGVLDYDGAVMTRSKPRNLYARAFRATPSKSVKARFYGPFTLKVTARLLHEKDNSVPVNNWFSITHNTTCHDIPIVNNLPAQGLSLVGENSLVPGQSVSREINLGPGINEVEINTPAMPLIVSFDLLRPVMPLAGVLPVLNIDNVAAVMKNAHVDTSASIHPRLHICITEPCDERRPSPGLPTKSCTPHISNTDKFLHSPHKTIPCPSNKYASLFTASKIRNLLKIEAVLSIDRIWSSREKNNPVPSKAHGAATPDTFFKDDPWLLPYPTWDSPETVTISAVAVSPVSWEELNRKRRDIPEHAKLPLPAHKKYPGEKEKIFNHMATLVKAARKTPENLLSIEAEAQDLFSRHSHLPGLGALLGQITRQTAWKPVTTVQADAGITRIPMEKWQPESRQLRVRKALFPEVFKGEQVITRENDLVFFMKNTTPAMIKATVSAMDLPILQPAPVTLFYQIDDLPPKIITLMPGVENHEFSAPVARGEHRLTLGIVAGYANQLLRVSFCETTPKSRTCADVTLDTPPRRAFYTATHDAPVVVNIQGPAWIRIDQQKQQETRTRHQYIEKGWQRLVLTPDKAEKQALYRIHRRWKKSTPTDPPNVRPVKIQYDALPAPHKHFQWKKPVENIWFHDAYPLGSQEDGTWSLSAGYKKPFSRQEDDDVASQDHQYEISATHYYHAENLPGYFKTSFLSRFIEQGGATLGIKEDFFHYPDQSSLGFNIKSSLYMQKPDASRFDFFQSPAGEYAGFIKARIFQKRSLGPKSYHMPAFSLFGRVLSMDDLDKYPDHRTDSDVFSSYKKDHKTGVSLTEYAAFKPWLDTVWFLRGGINSNEDFNIFNPDNVKIQVGWKQLFGNLNAHLAYRNAYYFADNDRDNDIKRNHVDLDLTWHQWMCNQRRFTLGLEFSQDLDNNESAVLFSLSWFFSRGRGLKDIRPGDLDFYSIHKRDIPQTENNRIWRD</sequence>
<protein>
    <submittedName>
        <fullName evidence="2">Uncharacterized protein</fullName>
    </submittedName>
</protein>
<feature type="region of interest" description="Disordered" evidence="1">
    <location>
        <begin position="384"/>
        <end position="403"/>
    </location>
</feature>
<feature type="region of interest" description="Disordered" evidence="1">
    <location>
        <begin position="520"/>
        <end position="545"/>
    </location>
</feature>